<name>A0A645FFG1_9ZZZZ</name>
<gene>
    <name evidence="1" type="ORF">SDC9_158414</name>
</gene>
<sequence>MVQGDISHRIPSKLNVVDRCFFKLQSGYIRWHFSLRRFKREVVNKPAISLVTIVGEKVQRNEDWGFTSCVFAQVDSGLGPIGALTLPGFFQLRPGFSQISRDEHAAMVVIQNGGCINPVLECKICRIQLSQIKRRSDDGAVGGAGIFIF</sequence>
<reference evidence="1" key="1">
    <citation type="submission" date="2019-08" db="EMBL/GenBank/DDBJ databases">
        <authorList>
            <person name="Kucharzyk K."/>
            <person name="Murdoch R.W."/>
            <person name="Higgins S."/>
            <person name="Loffler F."/>
        </authorList>
    </citation>
    <scope>NUCLEOTIDE SEQUENCE</scope>
</reference>
<proteinExistence type="predicted"/>
<organism evidence="1">
    <name type="scientific">bioreactor metagenome</name>
    <dbReference type="NCBI Taxonomy" id="1076179"/>
    <lineage>
        <taxon>unclassified sequences</taxon>
        <taxon>metagenomes</taxon>
        <taxon>ecological metagenomes</taxon>
    </lineage>
</organism>
<accession>A0A645FFG1</accession>
<comment type="caution">
    <text evidence="1">The sequence shown here is derived from an EMBL/GenBank/DDBJ whole genome shotgun (WGS) entry which is preliminary data.</text>
</comment>
<protein>
    <submittedName>
        <fullName evidence="1">Uncharacterized protein</fullName>
    </submittedName>
</protein>
<evidence type="ECO:0000313" key="1">
    <source>
        <dbReference type="EMBL" id="MPN11113.1"/>
    </source>
</evidence>
<dbReference type="AlphaFoldDB" id="A0A645FFG1"/>
<dbReference type="EMBL" id="VSSQ01057309">
    <property type="protein sequence ID" value="MPN11113.1"/>
    <property type="molecule type" value="Genomic_DNA"/>
</dbReference>